<reference evidence="2 3" key="1">
    <citation type="submission" date="2013-11" db="EMBL/GenBank/DDBJ databases">
        <title>Metagenomic analysis of a methanogenic consortium involved in long chain n-alkane degradation.</title>
        <authorList>
            <person name="Davidova I.A."/>
            <person name="Callaghan A.V."/>
            <person name="Wawrik B."/>
            <person name="Pruitt S."/>
            <person name="Marks C."/>
            <person name="Duncan K.E."/>
            <person name="Suflita J.M."/>
        </authorList>
    </citation>
    <scope>NUCLEOTIDE SEQUENCE [LARGE SCALE GENOMIC DNA]</scope>
    <source>
        <strain evidence="2 3">SPR</strain>
    </source>
</reference>
<evidence type="ECO:0000313" key="3">
    <source>
        <dbReference type="Proteomes" id="UP000032233"/>
    </source>
</evidence>
<organism evidence="2 3">
    <name type="scientific">Dethiosulfatarculus sandiegensis</name>
    <dbReference type="NCBI Taxonomy" id="1429043"/>
    <lineage>
        <taxon>Bacteria</taxon>
        <taxon>Pseudomonadati</taxon>
        <taxon>Thermodesulfobacteriota</taxon>
        <taxon>Desulfarculia</taxon>
        <taxon>Desulfarculales</taxon>
        <taxon>Desulfarculaceae</taxon>
        <taxon>Dethiosulfatarculus</taxon>
    </lineage>
</organism>
<name>A0A0D2JMS9_9BACT</name>
<feature type="region of interest" description="Disordered" evidence="1">
    <location>
        <begin position="258"/>
        <end position="280"/>
    </location>
</feature>
<comment type="caution">
    <text evidence="2">The sequence shown here is derived from an EMBL/GenBank/DDBJ whole genome shotgun (WGS) entry which is preliminary data.</text>
</comment>
<dbReference type="InParanoid" id="A0A0D2JMS9"/>
<keyword evidence="3" id="KW-1185">Reference proteome</keyword>
<accession>A0A0D2JMS9</accession>
<evidence type="ECO:0000313" key="2">
    <source>
        <dbReference type="EMBL" id="KIX10795.1"/>
    </source>
</evidence>
<sequence>MVSNQILLRRFFKPVRKKAPCAEPGFKSGLWYPKEHNGNNIILGKSIRDMGNQDRPSRFFGENPTKLPGRYRPAKAKGLLGKHPCLKLEGGPEKTCLKDQTQSPERFFVMPTIELKVSEGVYNLWQAFLKTPPARKLIEERLLGDWAAQAFMAQAGRFLKEGLPDLEQDADPAKEREKEAAAARKNLTKMQKRVLPMFNENENQTLAEISRLLGLDRNQAENLLQEWLEIEFLGRGPMRDGEQTYVLTRKWMERNLSANRPSLNAPRNASLLDSYRPPTR</sequence>
<gene>
    <name evidence="2" type="ORF">X474_27790</name>
</gene>
<evidence type="ECO:0000256" key="1">
    <source>
        <dbReference type="SAM" id="MobiDB-lite"/>
    </source>
</evidence>
<feature type="compositionally biased region" description="Polar residues" evidence="1">
    <location>
        <begin position="258"/>
        <end position="267"/>
    </location>
</feature>
<dbReference type="Proteomes" id="UP000032233">
    <property type="component" value="Unassembled WGS sequence"/>
</dbReference>
<dbReference type="AlphaFoldDB" id="A0A0D2JMS9"/>
<dbReference type="EMBL" id="AZAC01000083">
    <property type="protein sequence ID" value="KIX10795.1"/>
    <property type="molecule type" value="Genomic_DNA"/>
</dbReference>
<protein>
    <submittedName>
        <fullName evidence="2">Uncharacterized protein</fullName>
    </submittedName>
</protein>
<proteinExistence type="predicted"/>